<proteinExistence type="predicted"/>
<dbReference type="Proteomes" id="UP000663882">
    <property type="component" value="Unassembled WGS sequence"/>
</dbReference>
<feature type="signal peptide" evidence="2">
    <location>
        <begin position="1"/>
        <end position="24"/>
    </location>
</feature>
<dbReference type="Pfam" id="PF00087">
    <property type="entry name" value="Toxin_TOLIP"/>
    <property type="match status" value="1"/>
</dbReference>
<comment type="caution">
    <text evidence="4">The sequence shown here is derived from an EMBL/GenBank/DDBJ whole genome shotgun (WGS) entry which is preliminary data.</text>
</comment>
<evidence type="ECO:0000259" key="3">
    <source>
        <dbReference type="Pfam" id="PF00087"/>
    </source>
</evidence>
<keyword evidence="1" id="KW-0472">Membrane</keyword>
<evidence type="ECO:0000313" key="5">
    <source>
        <dbReference type="Proteomes" id="UP000663882"/>
    </source>
</evidence>
<feature type="domain" description="Snake toxin/toxin-like" evidence="3">
    <location>
        <begin position="26"/>
        <end position="91"/>
    </location>
</feature>
<organism evidence="4 5">
    <name type="scientific">Rotaria sordida</name>
    <dbReference type="NCBI Taxonomy" id="392033"/>
    <lineage>
        <taxon>Eukaryota</taxon>
        <taxon>Metazoa</taxon>
        <taxon>Spiralia</taxon>
        <taxon>Gnathifera</taxon>
        <taxon>Rotifera</taxon>
        <taxon>Eurotatoria</taxon>
        <taxon>Bdelloidea</taxon>
        <taxon>Philodinida</taxon>
        <taxon>Philodinidae</taxon>
        <taxon>Rotaria</taxon>
    </lineage>
</organism>
<keyword evidence="2" id="KW-0732">Signal</keyword>
<evidence type="ECO:0000313" key="4">
    <source>
        <dbReference type="EMBL" id="CAF0775157.1"/>
    </source>
</evidence>
<dbReference type="InterPro" id="IPR045860">
    <property type="entry name" value="Snake_toxin-like_sf"/>
</dbReference>
<name>A0A813QZ24_9BILA</name>
<accession>A0A813QZ24</accession>
<gene>
    <name evidence="4" type="ORF">RFH988_LOCUS2585</name>
</gene>
<dbReference type="SUPFAM" id="SSF57302">
    <property type="entry name" value="Snake toxin-like"/>
    <property type="match status" value="1"/>
</dbReference>
<reference evidence="4" key="1">
    <citation type="submission" date="2021-02" db="EMBL/GenBank/DDBJ databases">
        <authorList>
            <person name="Nowell W R."/>
        </authorList>
    </citation>
    <scope>NUCLEOTIDE SEQUENCE</scope>
</reference>
<protein>
    <recommendedName>
        <fullName evidence="3">Snake toxin/toxin-like domain-containing protein</fullName>
    </recommendedName>
</protein>
<dbReference type="AlphaFoldDB" id="A0A813QZ24"/>
<feature type="chain" id="PRO_5032885969" description="Snake toxin/toxin-like domain-containing protein" evidence="2">
    <location>
        <begin position="25"/>
        <end position="118"/>
    </location>
</feature>
<dbReference type="InterPro" id="IPR035076">
    <property type="entry name" value="Toxin/TOLIP"/>
</dbReference>
<evidence type="ECO:0000256" key="2">
    <source>
        <dbReference type="SAM" id="SignalP"/>
    </source>
</evidence>
<sequence length="118" mass="13072">MKSMDRILPIVLILLVFSFSITHAALTCYSCNDCGTSWDASKATIVQTSGANDYCRKTVTGSSVSKDFSSSCTSVNVLGNGVFCCQSDLCNSANKRSITMIHLEILMGFIWIIYHYWY</sequence>
<keyword evidence="1" id="KW-0812">Transmembrane</keyword>
<dbReference type="EMBL" id="CAJNOO010000057">
    <property type="protein sequence ID" value="CAF0775157.1"/>
    <property type="molecule type" value="Genomic_DNA"/>
</dbReference>
<keyword evidence="1" id="KW-1133">Transmembrane helix</keyword>
<feature type="transmembrane region" description="Helical" evidence="1">
    <location>
        <begin position="98"/>
        <end position="117"/>
    </location>
</feature>
<dbReference type="OrthoDB" id="10013904at2759"/>
<evidence type="ECO:0000256" key="1">
    <source>
        <dbReference type="SAM" id="Phobius"/>
    </source>
</evidence>